<gene>
    <name evidence="4" type="primary">g5145</name>
    <name evidence="4" type="ORF">VP750_LOCUS4397</name>
</gene>
<dbReference type="SUPFAM" id="SSF47769">
    <property type="entry name" value="SAM/Pointed domain"/>
    <property type="match status" value="1"/>
</dbReference>
<evidence type="ECO:0000259" key="2">
    <source>
        <dbReference type="PROSITE" id="PS50105"/>
    </source>
</evidence>
<feature type="compositionally biased region" description="Basic and acidic residues" evidence="1">
    <location>
        <begin position="270"/>
        <end position="295"/>
    </location>
</feature>
<evidence type="ECO:0000313" key="4">
    <source>
        <dbReference type="EMBL" id="CAL5222738.1"/>
    </source>
</evidence>
<dbReference type="PANTHER" id="PTHR15136">
    <property type="entry name" value="STROMAL INTERACTION MOLECULE HOMOLOG"/>
    <property type="match status" value="1"/>
</dbReference>
<dbReference type="SMART" id="SM00060">
    <property type="entry name" value="FN3"/>
    <property type="match status" value="1"/>
</dbReference>
<feature type="region of interest" description="Disordered" evidence="1">
    <location>
        <begin position="491"/>
        <end position="524"/>
    </location>
</feature>
<dbReference type="Pfam" id="PF07647">
    <property type="entry name" value="SAM_2"/>
    <property type="match status" value="1"/>
</dbReference>
<proteinExistence type="predicted"/>
<dbReference type="InterPro" id="IPR013761">
    <property type="entry name" value="SAM/pointed_sf"/>
</dbReference>
<name>A0ABP1FS35_9CHLO</name>
<dbReference type="CDD" id="cd00065">
    <property type="entry name" value="FYVE_like_SF"/>
    <property type="match status" value="1"/>
</dbReference>
<sequence length="627" mass="67601">MQANVDGADQGDTISENELQRHLQSLMKGHRVTEWVADAIGLPQYVPVFKDNLITVLDFPLLVNDGGASLKSDLGITSKLHRQQLVRAIKRVILGLGAVPGMPQDLQCKQAPGGGLEITWQPPKTAGHPPFHKYKLQRTSDPDGLSEWRSVNRQVDVEATSWLDRKLQEGSYRYRLTAWNAYGWSEDALSPVCLVNASSGVGGTGVSSAEDELHEQPEKADRGGMRLWGMLALSVLTVTVVGAVAHWKGQRDAMTRHPGSSASLSSLDAATRDDSRAVQTPDPDRRERIFWKTDSGRSVGSEGDAAGRRVQFAPIDSGLSDSHRQSFGDLAGLDRPAGLPPLRVDSGKRLAFSNPQPTAFPSHGLNGGEAVEQWLDGPSSSRLARNLSDRSTGQDSGAGPLSDDDMPETPAGVDRWQCGQAGCHRRFGRYSLRDMRHAMQRHFCCVCQRVFCHHHTAYSPHGPFGSCGMESQCICDGCFATLPRATQERLKKTNKLVKKPSKSSGAGEAGKEGTPLEGSASKADKSATGLKALLRGLSGKSNASNGGTREAVSHSGSEAQLEGLDSRSGSSTSRRGRKRSAAEQWSYARSAVGAIVRFREAGRKRASHDGGEQQQKQIHLPGPSEPT</sequence>
<feature type="compositionally biased region" description="Basic and acidic residues" evidence="1">
    <location>
        <begin position="600"/>
        <end position="611"/>
    </location>
</feature>
<dbReference type="InterPro" id="IPR037608">
    <property type="entry name" value="STIM1/2"/>
</dbReference>
<dbReference type="SUPFAM" id="SSF49265">
    <property type="entry name" value="Fibronectin type III"/>
    <property type="match status" value="1"/>
</dbReference>
<evidence type="ECO:0000259" key="3">
    <source>
        <dbReference type="PROSITE" id="PS50853"/>
    </source>
</evidence>
<dbReference type="InterPro" id="IPR036116">
    <property type="entry name" value="FN3_sf"/>
</dbReference>
<dbReference type="PROSITE" id="PS50853">
    <property type="entry name" value="FN3"/>
    <property type="match status" value="1"/>
</dbReference>
<feature type="region of interest" description="Disordered" evidence="1">
    <location>
        <begin position="249"/>
        <end position="414"/>
    </location>
</feature>
<accession>A0ABP1FS35</accession>
<dbReference type="EMBL" id="CAXHTA020000007">
    <property type="protein sequence ID" value="CAL5222738.1"/>
    <property type="molecule type" value="Genomic_DNA"/>
</dbReference>
<dbReference type="PANTHER" id="PTHR15136:SF13">
    <property type="entry name" value="SAM DOMAIN-CONTAINING PROTEIN"/>
    <property type="match status" value="1"/>
</dbReference>
<dbReference type="InterPro" id="IPR013783">
    <property type="entry name" value="Ig-like_fold"/>
</dbReference>
<feature type="compositionally biased region" description="Polar residues" evidence="1">
    <location>
        <begin position="378"/>
        <end position="395"/>
    </location>
</feature>
<dbReference type="CDD" id="cd09487">
    <property type="entry name" value="SAM_superfamily"/>
    <property type="match status" value="1"/>
</dbReference>
<feature type="domain" description="SAM" evidence="2">
    <location>
        <begin position="27"/>
        <end position="95"/>
    </location>
</feature>
<evidence type="ECO:0000256" key="1">
    <source>
        <dbReference type="SAM" id="MobiDB-lite"/>
    </source>
</evidence>
<keyword evidence="5" id="KW-1185">Reference proteome</keyword>
<protein>
    <submittedName>
        <fullName evidence="4">G5145 protein</fullName>
    </submittedName>
</protein>
<feature type="region of interest" description="Disordered" evidence="1">
    <location>
        <begin position="600"/>
        <end position="627"/>
    </location>
</feature>
<evidence type="ECO:0000313" key="5">
    <source>
        <dbReference type="Proteomes" id="UP001497392"/>
    </source>
</evidence>
<dbReference type="InterPro" id="IPR001660">
    <property type="entry name" value="SAM"/>
</dbReference>
<dbReference type="CDD" id="cd00063">
    <property type="entry name" value="FN3"/>
    <property type="match status" value="1"/>
</dbReference>
<comment type="caution">
    <text evidence="4">The sequence shown here is derived from an EMBL/GenBank/DDBJ whole genome shotgun (WGS) entry which is preliminary data.</text>
</comment>
<dbReference type="Proteomes" id="UP001497392">
    <property type="component" value="Unassembled WGS sequence"/>
</dbReference>
<feature type="region of interest" description="Disordered" evidence="1">
    <location>
        <begin position="537"/>
        <end position="586"/>
    </location>
</feature>
<organism evidence="4 5">
    <name type="scientific">Coccomyxa viridis</name>
    <dbReference type="NCBI Taxonomy" id="1274662"/>
    <lineage>
        <taxon>Eukaryota</taxon>
        <taxon>Viridiplantae</taxon>
        <taxon>Chlorophyta</taxon>
        <taxon>core chlorophytes</taxon>
        <taxon>Trebouxiophyceae</taxon>
        <taxon>Trebouxiophyceae incertae sedis</taxon>
        <taxon>Coccomyxaceae</taxon>
        <taxon>Coccomyxa</taxon>
    </lineage>
</organism>
<feature type="compositionally biased region" description="Low complexity" evidence="1">
    <location>
        <begin position="260"/>
        <end position="269"/>
    </location>
</feature>
<dbReference type="Gene3D" id="1.10.150.50">
    <property type="entry name" value="Transcription Factor, Ets-1"/>
    <property type="match status" value="1"/>
</dbReference>
<dbReference type="Gene3D" id="2.60.40.10">
    <property type="entry name" value="Immunoglobulins"/>
    <property type="match status" value="1"/>
</dbReference>
<feature type="domain" description="Fibronectin type-III" evidence="3">
    <location>
        <begin position="102"/>
        <end position="198"/>
    </location>
</feature>
<feature type="compositionally biased region" description="Basic residues" evidence="1">
    <location>
        <begin position="492"/>
        <end position="501"/>
    </location>
</feature>
<dbReference type="PROSITE" id="PS50105">
    <property type="entry name" value="SAM_DOMAIN"/>
    <property type="match status" value="1"/>
</dbReference>
<reference evidence="4 5" key="1">
    <citation type="submission" date="2024-06" db="EMBL/GenBank/DDBJ databases">
        <authorList>
            <person name="Kraege A."/>
            <person name="Thomma B."/>
        </authorList>
    </citation>
    <scope>NUCLEOTIDE SEQUENCE [LARGE SCALE GENOMIC DNA]</scope>
</reference>
<dbReference type="InterPro" id="IPR003961">
    <property type="entry name" value="FN3_dom"/>
</dbReference>